<feature type="domain" description="N-acetyltransferase" evidence="1">
    <location>
        <begin position="13"/>
        <end position="156"/>
    </location>
</feature>
<accession>A0A7W3LIG1</accession>
<evidence type="ECO:0000259" key="1">
    <source>
        <dbReference type="Pfam" id="PF13302"/>
    </source>
</evidence>
<proteinExistence type="predicted"/>
<evidence type="ECO:0000313" key="2">
    <source>
        <dbReference type="EMBL" id="MBA8948662.1"/>
    </source>
</evidence>
<dbReference type="InterPro" id="IPR051531">
    <property type="entry name" value="N-acetyltransferase"/>
</dbReference>
<dbReference type="Proteomes" id="UP000572680">
    <property type="component" value="Unassembled WGS sequence"/>
</dbReference>
<keyword evidence="3" id="KW-1185">Reference proteome</keyword>
<gene>
    <name evidence="2" type="ORF">HNR61_000260</name>
</gene>
<dbReference type="GO" id="GO:0016747">
    <property type="term" value="F:acyltransferase activity, transferring groups other than amino-acyl groups"/>
    <property type="evidence" value="ECO:0007669"/>
    <property type="project" value="InterPro"/>
</dbReference>
<protein>
    <submittedName>
        <fullName evidence="2">RimJ/RimL family protein N-acetyltransferase</fullName>
    </submittedName>
</protein>
<dbReference type="Pfam" id="PF13302">
    <property type="entry name" value="Acetyltransf_3"/>
    <property type="match status" value="1"/>
</dbReference>
<dbReference type="InterPro" id="IPR016181">
    <property type="entry name" value="Acyl_CoA_acyltransferase"/>
</dbReference>
<dbReference type="InterPro" id="IPR000182">
    <property type="entry name" value="GNAT_dom"/>
</dbReference>
<comment type="caution">
    <text evidence="2">The sequence shown here is derived from an EMBL/GenBank/DDBJ whole genome shotgun (WGS) entry which is preliminary data.</text>
</comment>
<dbReference type="PANTHER" id="PTHR43792">
    <property type="entry name" value="GNAT FAMILY, PUTATIVE (AFU_ORTHOLOGUE AFUA_3G00765)-RELATED-RELATED"/>
    <property type="match status" value="1"/>
</dbReference>
<dbReference type="SUPFAM" id="SSF55729">
    <property type="entry name" value="Acyl-CoA N-acyltransferases (Nat)"/>
    <property type="match status" value="1"/>
</dbReference>
<reference evidence="2 3" key="1">
    <citation type="submission" date="2020-08" db="EMBL/GenBank/DDBJ databases">
        <title>Genomic Encyclopedia of Type Strains, Phase IV (KMG-IV): sequencing the most valuable type-strain genomes for metagenomic binning, comparative biology and taxonomic classification.</title>
        <authorList>
            <person name="Goeker M."/>
        </authorList>
    </citation>
    <scope>NUCLEOTIDE SEQUENCE [LARGE SCALE GENOMIC DNA]</scope>
    <source>
        <strain evidence="2 3">DSM 44197</strain>
    </source>
</reference>
<sequence length="183" mass="20156">MNDVATLPLRTERLLLPAWRDDFAADLAAMTGDPRVARHPGQRPWTRAHAAERHRRALDHWSRHGFGWRAVLDAADATFLGVVSLSWLDDALPGIDDPALEIGWWAVADAWGRGTAPEAAGAVLDEAFTRVRIALVVARCAPANRASERVMRKLAMTRHRAVPGLLVYLARPQSPHFSPPGAR</sequence>
<keyword evidence="2" id="KW-0808">Transferase</keyword>
<dbReference type="PANTHER" id="PTHR43792:SF1">
    <property type="entry name" value="N-ACETYLTRANSFERASE DOMAIN-CONTAINING PROTEIN"/>
    <property type="match status" value="1"/>
</dbReference>
<dbReference type="Gene3D" id="3.40.630.30">
    <property type="match status" value="1"/>
</dbReference>
<evidence type="ECO:0000313" key="3">
    <source>
        <dbReference type="Proteomes" id="UP000572680"/>
    </source>
</evidence>
<dbReference type="EMBL" id="JACJIA010000001">
    <property type="protein sequence ID" value="MBA8948662.1"/>
    <property type="molecule type" value="Genomic_DNA"/>
</dbReference>
<organism evidence="2 3">
    <name type="scientific">Actinomadura namibiensis</name>
    <dbReference type="NCBI Taxonomy" id="182080"/>
    <lineage>
        <taxon>Bacteria</taxon>
        <taxon>Bacillati</taxon>
        <taxon>Actinomycetota</taxon>
        <taxon>Actinomycetes</taxon>
        <taxon>Streptosporangiales</taxon>
        <taxon>Thermomonosporaceae</taxon>
        <taxon>Actinomadura</taxon>
    </lineage>
</organism>
<dbReference type="RefSeq" id="WP_182841269.1">
    <property type="nucleotide sequence ID" value="NZ_BAAALP010000015.1"/>
</dbReference>
<dbReference type="AlphaFoldDB" id="A0A7W3LIG1"/>
<name>A0A7W3LIG1_ACTNM</name>